<accession>A0ABU3BQG9</accession>
<keyword evidence="2" id="KW-0413">Isomerase</keyword>
<dbReference type="EMBL" id="JAVRHT010000013">
    <property type="protein sequence ID" value="MDT0631505.1"/>
    <property type="molecule type" value="Genomic_DNA"/>
</dbReference>
<dbReference type="PANTHER" id="PTHR12110:SF52">
    <property type="entry name" value="XYLOSE ISOMERASE"/>
    <property type="match status" value="1"/>
</dbReference>
<proteinExistence type="predicted"/>
<protein>
    <submittedName>
        <fullName evidence="2">Sugar phosphate isomerase/epimerase family protein</fullName>
    </submittedName>
</protein>
<dbReference type="RefSeq" id="WP_311662848.1">
    <property type="nucleotide sequence ID" value="NZ_JAVRHT010000013.1"/>
</dbReference>
<dbReference type="Proteomes" id="UP001267426">
    <property type="component" value="Unassembled WGS sequence"/>
</dbReference>
<feature type="domain" description="Xylose isomerase-like TIM barrel" evidence="1">
    <location>
        <begin position="20"/>
        <end position="272"/>
    </location>
</feature>
<dbReference type="Gene3D" id="3.20.20.150">
    <property type="entry name" value="Divalent-metal-dependent TIM barrel enzymes"/>
    <property type="match status" value="1"/>
</dbReference>
<dbReference type="SUPFAM" id="SSF51658">
    <property type="entry name" value="Xylose isomerase-like"/>
    <property type="match status" value="1"/>
</dbReference>
<dbReference type="GO" id="GO:0016853">
    <property type="term" value="F:isomerase activity"/>
    <property type="evidence" value="ECO:0007669"/>
    <property type="project" value="UniProtKB-KW"/>
</dbReference>
<dbReference type="Pfam" id="PF01261">
    <property type="entry name" value="AP_endonuc_2"/>
    <property type="match status" value="1"/>
</dbReference>
<gene>
    <name evidence="2" type="ORF">RM540_07040</name>
</gene>
<dbReference type="InterPro" id="IPR050312">
    <property type="entry name" value="IolE/XylAMocC-like"/>
</dbReference>
<sequence>MLRYAYNTNGCAHHRLEDALDLIAEAGYAGVALTLDWHHLDVTADDYEVQAWNLGVLLRERGLGLVVETGARFLLDPRRKHEPTLMSPEADGRERRLDMLTRALDVCAACDGETVSFWSGPLRDGVARADAWAWLEEGVAALVERAGRRGVTASFEPEPGHLTEHLADYDRLAAAAPGLRLALDTGHLLVTGEQDPAAAVRERGGQLGTVAVEDMDRGVHLHKPFGTGDVDVPPILAALADVGFTGLVTVELSRESPRAHEAIPESIAFLKAAEGAR</sequence>
<name>A0ABU3BQG9_9BACT</name>
<evidence type="ECO:0000259" key="1">
    <source>
        <dbReference type="Pfam" id="PF01261"/>
    </source>
</evidence>
<evidence type="ECO:0000313" key="2">
    <source>
        <dbReference type="EMBL" id="MDT0631505.1"/>
    </source>
</evidence>
<keyword evidence="3" id="KW-1185">Reference proteome</keyword>
<dbReference type="InterPro" id="IPR036237">
    <property type="entry name" value="Xyl_isomerase-like_sf"/>
</dbReference>
<dbReference type="InterPro" id="IPR013022">
    <property type="entry name" value="Xyl_isomerase-like_TIM-brl"/>
</dbReference>
<dbReference type="PANTHER" id="PTHR12110">
    <property type="entry name" value="HYDROXYPYRUVATE ISOMERASE"/>
    <property type="match status" value="1"/>
</dbReference>
<evidence type="ECO:0000313" key="3">
    <source>
        <dbReference type="Proteomes" id="UP001267426"/>
    </source>
</evidence>
<organism evidence="2 3">
    <name type="scientific">Rubrivirga litoralis</name>
    <dbReference type="NCBI Taxonomy" id="3075598"/>
    <lineage>
        <taxon>Bacteria</taxon>
        <taxon>Pseudomonadati</taxon>
        <taxon>Rhodothermota</taxon>
        <taxon>Rhodothermia</taxon>
        <taxon>Rhodothermales</taxon>
        <taxon>Rubricoccaceae</taxon>
        <taxon>Rubrivirga</taxon>
    </lineage>
</organism>
<comment type="caution">
    <text evidence="2">The sequence shown here is derived from an EMBL/GenBank/DDBJ whole genome shotgun (WGS) entry which is preliminary data.</text>
</comment>
<reference evidence="2 3" key="1">
    <citation type="submission" date="2023-09" db="EMBL/GenBank/DDBJ databases">
        <authorList>
            <person name="Rey-Velasco X."/>
        </authorList>
    </citation>
    <scope>NUCLEOTIDE SEQUENCE [LARGE SCALE GENOMIC DNA]</scope>
    <source>
        <strain evidence="2 3">F394</strain>
    </source>
</reference>